<dbReference type="OrthoDB" id="2394782at2759"/>
<accession>A0A9P6FS05</accession>
<evidence type="ECO:0000256" key="1">
    <source>
        <dbReference type="SAM" id="SignalP"/>
    </source>
</evidence>
<feature type="signal peptide" evidence="1">
    <location>
        <begin position="1"/>
        <end position="19"/>
    </location>
</feature>
<evidence type="ECO:0000313" key="3">
    <source>
        <dbReference type="Proteomes" id="UP000780801"/>
    </source>
</evidence>
<keyword evidence="3" id="KW-1185">Reference proteome</keyword>
<gene>
    <name evidence="2" type="ORF">BGW38_002487</name>
</gene>
<organism evidence="2 3">
    <name type="scientific">Lunasporangiospora selenospora</name>
    <dbReference type="NCBI Taxonomy" id="979761"/>
    <lineage>
        <taxon>Eukaryota</taxon>
        <taxon>Fungi</taxon>
        <taxon>Fungi incertae sedis</taxon>
        <taxon>Mucoromycota</taxon>
        <taxon>Mortierellomycotina</taxon>
        <taxon>Mortierellomycetes</taxon>
        <taxon>Mortierellales</taxon>
        <taxon>Mortierellaceae</taxon>
        <taxon>Lunasporangiospora</taxon>
    </lineage>
</organism>
<feature type="chain" id="PRO_5040254208" evidence="1">
    <location>
        <begin position="20"/>
        <end position="218"/>
    </location>
</feature>
<name>A0A9P6FS05_9FUNG</name>
<protein>
    <submittedName>
        <fullName evidence="2">Uncharacterized protein</fullName>
    </submittedName>
</protein>
<proteinExistence type="predicted"/>
<reference evidence="2" key="1">
    <citation type="journal article" date="2020" name="Fungal Divers.">
        <title>Resolving the Mortierellaceae phylogeny through synthesis of multi-gene phylogenetics and phylogenomics.</title>
        <authorList>
            <person name="Vandepol N."/>
            <person name="Liber J."/>
            <person name="Desiro A."/>
            <person name="Na H."/>
            <person name="Kennedy M."/>
            <person name="Barry K."/>
            <person name="Grigoriev I.V."/>
            <person name="Miller A.N."/>
            <person name="O'Donnell K."/>
            <person name="Stajich J.E."/>
            <person name="Bonito G."/>
        </authorList>
    </citation>
    <scope>NUCLEOTIDE SEQUENCE</scope>
    <source>
        <strain evidence="2">KOD1015</strain>
    </source>
</reference>
<dbReference type="EMBL" id="JAABOA010001878">
    <property type="protein sequence ID" value="KAF9580740.1"/>
    <property type="molecule type" value="Genomic_DNA"/>
</dbReference>
<dbReference type="AlphaFoldDB" id="A0A9P6FS05"/>
<dbReference type="Proteomes" id="UP000780801">
    <property type="component" value="Unassembled WGS sequence"/>
</dbReference>
<comment type="caution">
    <text evidence="2">The sequence shown here is derived from an EMBL/GenBank/DDBJ whole genome shotgun (WGS) entry which is preliminary data.</text>
</comment>
<sequence length="218" mass="22800">MRFLAGVASLLVLATTTLADPWKNLGGDLALIGPSYNATFKAGDTIPLEYTFFTLKMVNANGTLPANNTAPPTGTATLTSLTWVGKTGNKTLEVTLNNERQGGPAVVCQKADVCSGSYYPKRVDLVIPPGSYAGNYTILIGYTLSLAGNRTMPYRQPINVVAASANVTSPTALVPDAPSVRVELPVYEAPKSSGLTTQVPKAVLGMAVALASGMMMFL</sequence>
<keyword evidence="1" id="KW-0732">Signal</keyword>
<evidence type="ECO:0000313" key="2">
    <source>
        <dbReference type="EMBL" id="KAF9580740.1"/>
    </source>
</evidence>